<keyword evidence="3" id="KW-0805">Transcription regulation</keyword>
<sequence length="316" mass="35804">MTNWGKAKYCFDDIIGVSDNLRSCINKAQKASQTLSPVLIFGETGTGKELFVQSIHNSSSRSNNPFIVQNCAAIPLGLLESILFGTIKGSFTGAEDKKGLFELAHTGTLYLDELNSMPFELQGKILRVLQEKVVSRVGDSFDKKVDVKVIVSLNEYPEHLLEKGLLRKDLYYRLNVVRIDVPPLRDRKEDIPHLIKCFINKFNKNFCANINNIEDEALETLVFSNWDGNIRELEHVIEGIFNFKKQGDITIHDLRNSGFKNINKIKSLNDRMDEFERSCIIEALAAGKSNVSKAAELLEIPRQTLQSKMKRLNIKQ</sequence>
<dbReference type="PROSITE" id="PS00676">
    <property type="entry name" value="SIGMA54_INTERACT_2"/>
    <property type="match status" value="1"/>
</dbReference>
<dbReference type="SUPFAM" id="SSF52540">
    <property type="entry name" value="P-loop containing nucleoside triphosphate hydrolases"/>
    <property type="match status" value="1"/>
</dbReference>
<dbReference type="InterPro" id="IPR002197">
    <property type="entry name" value="HTH_Fis"/>
</dbReference>
<evidence type="ECO:0000259" key="5">
    <source>
        <dbReference type="PROSITE" id="PS50045"/>
    </source>
</evidence>
<evidence type="ECO:0000256" key="3">
    <source>
        <dbReference type="ARBA" id="ARBA00023015"/>
    </source>
</evidence>
<keyword evidence="2" id="KW-0067">ATP-binding</keyword>
<feature type="domain" description="Sigma-54 factor interaction" evidence="5">
    <location>
        <begin position="14"/>
        <end position="242"/>
    </location>
</feature>
<evidence type="ECO:0000313" key="6">
    <source>
        <dbReference type="EMBL" id="MBL4935806.1"/>
    </source>
</evidence>
<organism evidence="6 7">
    <name type="scientific">Clostridium rhizosphaerae</name>
    <dbReference type="NCBI Taxonomy" id="2803861"/>
    <lineage>
        <taxon>Bacteria</taxon>
        <taxon>Bacillati</taxon>
        <taxon>Bacillota</taxon>
        <taxon>Clostridia</taxon>
        <taxon>Eubacteriales</taxon>
        <taxon>Clostridiaceae</taxon>
        <taxon>Clostridium</taxon>
    </lineage>
</organism>
<proteinExistence type="predicted"/>
<keyword evidence="7" id="KW-1185">Reference proteome</keyword>
<dbReference type="Proteomes" id="UP000632377">
    <property type="component" value="Unassembled WGS sequence"/>
</dbReference>
<comment type="caution">
    <text evidence="6">The sequence shown here is derived from an EMBL/GenBank/DDBJ whole genome shotgun (WGS) entry which is preliminary data.</text>
</comment>
<dbReference type="RefSeq" id="WP_202748395.1">
    <property type="nucleotide sequence ID" value="NZ_JAESWC010000002.1"/>
</dbReference>
<dbReference type="Pfam" id="PF25601">
    <property type="entry name" value="AAA_lid_14"/>
    <property type="match status" value="1"/>
</dbReference>
<gene>
    <name evidence="6" type="ORF">JK636_08545</name>
</gene>
<dbReference type="EMBL" id="JAESWC010000002">
    <property type="protein sequence ID" value="MBL4935806.1"/>
    <property type="molecule type" value="Genomic_DNA"/>
</dbReference>
<keyword evidence="4" id="KW-0804">Transcription</keyword>
<dbReference type="SMART" id="SM00382">
    <property type="entry name" value="AAA"/>
    <property type="match status" value="1"/>
</dbReference>
<evidence type="ECO:0000313" key="7">
    <source>
        <dbReference type="Proteomes" id="UP000632377"/>
    </source>
</evidence>
<dbReference type="PROSITE" id="PS00675">
    <property type="entry name" value="SIGMA54_INTERACT_1"/>
    <property type="match status" value="1"/>
</dbReference>
<dbReference type="PRINTS" id="PR01590">
    <property type="entry name" value="HTHFIS"/>
</dbReference>
<evidence type="ECO:0000256" key="1">
    <source>
        <dbReference type="ARBA" id="ARBA00022741"/>
    </source>
</evidence>
<accession>A0ABS1T8Z0</accession>
<dbReference type="PANTHER" id="PTHR32071:SF74">
    <property type="entry name" value="TRANSCRIPTIONAL ACTIVATOR ROCR"/>
    <property type="match status" value="1"/>
</dbReference>
<dbReference type="InterPro" id="IPR025662">
    <property type="entry name" value="Sigma_54_int_dom_ATP-bd_1"/>
</dbReference>
<dbReference type="SUPFAM" id="SSF46689">
    <property type="entry name" value="Homeodomain-like"/>
    <property type="match status" value="1"/>
</dbReference>
<dbReference type="InterPro" id="IPR003593">
    <property type="entry name" value="AAA+_ATPase"/>
</dbReference>
<dbReference type="InterPro" id="IPR009057">
    <property type="entry name" value="Homeodomain-like_sf"/>
</dbReference>
<dbReference type="Gene3D" id="1.10.10.60">
    <property type="entry name" value="Homeodomain-like"/>
    <property type="match status" value="1"/>
</dbReference>
<protein>
    <submittedName>
        <fullName evidence="6">Sigma 54-interacting transcriptional regulator</fullName>
    </submittedName>
</protein>
<dbReference type="InterPro" id="IPR025943">
    <property type="entry name" value="Sigma_54_int_dom_ATP-bd_2"/>
</dbReference>
<dbReference type="InterPro" id="IPR058031">
    <property type="entry name" value="AAA_lid_NorR"/>
</dbReference>
<dbReference type="PANTHER" id="PTHR32071">
    <property type="entry name" value="TRANSCRIPTIONAL REGULATORY PROTEIN"/>
    <property type="match status" value="1"/>
</dbReference>
<dbReference type="Pfam" id="PF02954">
    <property type="entry name" value="HTH_8"/>
    <property type="match status" value="1"/>
</dbReference>
<evidence type="ECO:0000256" key="2">
    <source>
        <dbReference type="ARBA" id="ARBA00022840"/>
    </source>
</evidence>
<dbReference type="InterPro" id="IPR002078">
    <property type="entry name" value="Sigma_54_int"/>
</dbReference>
<name>A0ABS1T8Z0_9CLOT</name>
<dbReference type="PROSITE" id="PS50045">
    <property type="entry name" value="SIGMA54_INTERACT_4"/>
    <property type="match status" value="1"/>
</dbReference>
<keyword evidence="1" id="KW-0547">Nucleotide-binding</keyword>
<dbReference type="Pfam" id="PF00158">
    <property type="entry name" value="Sigma54_activat"/>
    <property type="match status" value="1"/>
</dbReference>
<dbReference type="CDD" id="cd00009">
    <property type="entry name" value="AAA"/>
    <property type="match status" value="1"/>
</dbReference>
<dbReference type="Gene3D" id="1.10.8.60">
    <property type="match status" value="1"/>
</dbReference>
<dbReference type="InterPro" id="IPR027417">
    <property type="entry name" value="P-loop_NTPase"/>
</dbReference>
<dbReference type="Gene3D" id="3.40.50.300">
    <property type="entry name" value="P-loop containing nucleotide triphosphate hydrolases"/>
    <property type="match status" value="1"/>
</dbReference>
<reference evidence="6 7" key="1">
    <citation type="submission" date="2021-01" db="EMBL/GenBank/DDBJ databases">
        <title>Genome public.</title>
        <authorList>
            <person name="Liu C."/>
            <person name="Sun Q."/>
        </authorList>
    </citation>
    <scope>NUCLEOTIDE SEQUENCE [LARGE SCALE GENOMIC DNA]</scope>
    <source>
        <strain evidence="6 7">YIM B02515</strain>
    </source>
</reference>
<evidence type="ECO:0000256" key="4">
    <source>
        <dbReference type="ARBA" id="ARBA00023163"/>
    </source>
</evidence>